<dbReference type="RefSeq" id="WP_167347278.1">
    <property type="nucleotide sequence ID" value="NZ_BNEE01000006.1"/>
</dbReference>
<feature type="region of interest" description="Disordered" evidence="1">
    <location>
        <begin position="1"/>
        <end position="30"/>
    </location>
</feature>
<dbReference type="EMBL" id="BNEE01000006">
    <property type="protein sequence ID" value="GHI88308.1"/>
    <property type="molecule type" value="Genomic_DNA"/>
</dbReference>
<gene>
    <name evidence="2" type="ORF">Sxan_56720</name>
</gene>
<evidence type="ECO:0000313" key="3">
    <source>
        <dbReference type="Proteomes" id="UP000600026"/>
    </source>
</evidence>
<evidence type="ECO:0000313" key="2">
    <source>
        <dbReference type="EMBL" id="GHI88308.1"/>
    </source>
</evidence>
<protein>
    <submittedName>
        <fullName evidence="2">Uncharacterized protein</fullName>
    </submittedName>
</protein>
<feature type="compositionally biased region" description="Low complexity" evidence="1">
    <location>
        <begin position="1"/>
        <end position="21"/>
    </location>
</feature>
<keyword evidence="3" id="KW-1185">Reference proteome</keyword>
<dbReference type="Proteomes" id="UP000600026">
    <property type="component" value="Unassembled WGS sequence"/>
</dbReference>
<sequence>MFGKKSSSSQSSSSSELTSPSAVAKSQKVYDRITSGKCTNAAAELDAAHGRSSGQKAS</sequence>
<organism evidence="2 3">
    <name type="scientific">Streptomyces xanthophaeus</name>
    <dbReference type="NCBI Taxonomy" id="67385"/>
    <lineage>
        <taxon>Bacteria</taxon>
        <taxon>Bacillati</taxon>
        <taxon>Actinomycetota</taxon>
        <taxon>Actinomycetes</taxon>
        <taxon>Kitasatosporales</taxon>
        <taxon>Streptomycetaceae</taxon>
        <taxon>Streptomyces</taxon>
    </lineage>
</organism>
<evidence type="ECO:0000256" key="1">
    <source>
        <dbReference type="SAM" id="MobiDB-lite"/>
    </source>
</evidence>
<name>A0A919LBP1_9ACTN</name>
<dbReference type="AlphaFoldDB" id="A0A919LBP1"/>
<reference evidence="2" key="1">
    <citation type="submission" date="2020-09" db="EMBL/GenBank/DDBJ databases">
        <title>Whole genome shotgun sequence of Streptomyces xanthophaeus NBRC 12829.</title>
        <authorList>
            <person name="Komaki H."/>
            <person name="Tamura T."/>
        </authorList>
    </citation>
    <scope>NUCLEOTIDE SEQUENCE</scope>
    <source>
        <strain evidence="2">NBRC 12829</strain>
    </source>
</reference>
<accession>A0A919LBP1</accession>
<comment type="caution">
    <text evidence="2">The sequence shown here is derived from an EMBL/GenBank/DDBJ whole genome shotgun (WGS) entry which is preliminary data.</text>
</comment>
<proteinExistence type="predicted"/>